<gene>
    <name evidence="1" type="ORF">PSON_ATCC_30995.1.T0860218</name>
</gene>
<name>A0A8S1PTC5_9CILI</name>
<dbReference type="Proteomes" id="UP000692954">
    <property type="component" value="Unassembled WGS sequence"/>
</dbReference>
<evidence type="ECO:0000313" key="1">
    <source>
        <dbReference type="EMBL" id="CAD8106455.1"/>
    </source>
</evidence>
<accession>A0A8S1PTC5</accession>
<proteinExistence type="predicted"/>
<keyword evidence="2" id="KW-1185">Reference proteome</keyword>
<dbReference type="AlphaFoldDB" id="A0A8S1PTC5"/>
<comment type="caution">
    <text evidence="1">The sequence shown here is derived from an EMBL/GenBank/DDBJ whole genome shotgun (WGS) entry which is preliminary data.</text>
</comment>
<dbReference type="EMBL" id="CAJJDN010000086">
    <property type="protein sequence ID" value="CAD8106455.1"/>
    <property type="molecule type" value="Genomic_DNA"/>
</dbReference>
<sequence length="95" mass="11508">MAENPFFYVHSSKRLKHLLFLSHLQYRQESDKSFQPQDRIIDYLKILITRSIVNLNKVRKSYRIITSLTSKQILDAFHLNFQEIQRKLQKDNPKF</sequence>
<organism evidence="1 2">
    <name type="scientific">Paramecium sonneborni</name>
    <dbReference type="NCBI Taxonomy" id="65129"/>
    <lineage>
        <taxon>Eukaryota</taxon>
        <taxon>Sar</taxon>
        <taxon>Alveolata</taxon>
        <taxon>Ciliophora</taxon>
        <taxon>Intramacronucleata</taxon>
        <taxon>Oligohymenophorea</taxon>
        <taxon>Peniculida</taxon>
        <taxon>Parameciidae</taxon>
        <taxon>Paramecium</taxon>
    </lineage>
</organism>
<reference evidence="1" key="1">
    <citation type="submission" date="2021-01" db="EMBL/GenBank/DDBJ databases">
        <authorList>
            <consortium name="Genoscope - CEA"/>
            <person name="William W."/>
        </authorList>
    </citation>
    <scope>NUCLEOTIDE SEQUENCE</scope>
</reference>
<protein>
    <submittedName>
        <fullName evidence="1">Uncharacterized protein</fullName>
    </submittedName>
</protein>
<evidence type="ECO:0000313" key="2">
    <source>
        <dbReference type="Proteomes" id="UP000692954"/>
    </source>
</evidence>